<dbReference type="PANTHER" id="PTHR44591">
    <property type="entry name" value="STRESS RESPONSE REGULATOR PROTEIN 1"/>
    <property type="match status" value="1"/>
</dbReference>
<dbReference type="PANTHER" id="PTHR44591:SF20">
    <property type="entry name" value="PROTEIN PILH"/>
    <property type="match status" value="1"/>
</dbReference>
<name>A0A5C4MXS6_9RHOB</name>
<evidence type="ECO:0000256" key="1">
    <source>
        <dbReference type="ARBA" id="ARBA00022553"/>
    </source>
</evidence>
<dbReference type="Pfam" id="PF00072">
    <property type="entry name" value="Response_reg"/>
    <property type="match status" value="1"/>
</dbReference>
<protein>
    <submittedName>
        <fullName evidence="4">Response regulator</fullName>
    </submittedName>
</protein>
<accession>A0A5C4MXS6</accession>
<dbReference type="InterPro" id="IPR001789">
    <property type="entry name" value="Sig_transdc_resp-reg_receiver"/>
</dbReference>
<dbReference type="InterPro" id="IPR050595">
    <property type="entry name" value="Bact_response_regulator"/>
</dbReference>
<keyword evidence="1 2" id="KW-0597">Phosphoprotein</keyword>
<dbReference type="InterPro" id="IPR011006">
    <property type="entry name" value="CheY-like_superfamily"/>
</dbReference>
<evidence type="ECO:0000313" key="5">
    <source>
        <dbReference type="Proteomes" id="UP000305887"/>
    </source>
</evidence>
<organism evidence="4 5">
    <name type="scientific">Rubellimicrobium rubrum</name>
    <dbReference type="NCBI Taxonomy" id="2585369"/>
    <lineage>
        <taxon>Bacteria</taxon>
        <taxon>Pseudomonadati</taxon>
        <taxon>Pseudomonadota</taxon>
        <taxon>Alphaproteobacteria</taxon>
        <taxon>Rhodobacterales</taxon>
        <taxon>Roseobacteraceae</taxon>
        <taxon>Rubellimicrobium</taxon>
    </lineage>
</organism>
<keyword evidence="5" id="KW-1185">Reference proteome</keyword>
<dbReference type="AlphaFoldDB" id="A0A5C4MXS6"/>
<dbReference type="OrthoDB" id="7060229at2"/>
<dbReference type="SMART" id="SM00448">
    <property type="entry name" value="REC"/>
    <property type="match status" value="1"/>
</dbReference>
<dbReference type="Gene3D" id="3.40.50.2300">
    <property type="match status" value="1"/>
</dbReference>
<proteinExistence type="predicted"/>
<dbReference type="SUPFAM" id="SSF52172">
    <property type="entry name" value="CheY-like"/>
    <property type="match status" value="1"/>
</dbReference>
<dbReference type="EMBL" id="VDFU01000010">
    <property type="protein sequence ID" value="TNC49547.1"/>
    <property type="molecule type" value="Genomic_DNA"/>
</dbReference>
<dbReference type="GO" id="GO:0000160">
    <property type="term" value="P:phosphorelay signal transduction system"/>
    <property type="evidence" value="ECO:0007669"/>
    <property type="project" value="InterPro"/>
</dbReference>
<evidence type="ECO:0000256" key="2">
    <source>
        <dbReference type="PROSITE-ProRule" id="PRU00169"/>
    </source>
</evidence>
<gene>
    <name evidence="4" type="ORF">FHG66_10525</name>
</gene>
<feature type="modified residue" description="4-aspartylphosphate" evidence="2">
    <location>
        <position position="52"/>
    </location>
</feature>
<dbReference type="RefSeq" id="WP_139076716.1">
    <property type="nucleotide sequence ID" value="NZ_VDFU01000010.1"/>
</dbReference>
<feature type="domain" description="Response regulatory" evidence="3">
    <location>
        <begin position="2"/>
        <end position="112"/>
    </location>
</feature>
<sequence length="142" mass="14695">MRVLIVEDEVLVAMEIEGMLGLAGHEATAQADDLPSAMTAVDAERPDLALVDVQLAGGSSGLDVAAALQARGVPVLFATGNCPEDRGRALALGCLHKPITDYSLAGAMEVADAVLHDRPLPPDAPSALHLYSSHTVPPHNSD</sequence>
<comment type="caution">
    <text evidence="4">The sequence shown here is derived from an EMBL/GenBank/DDBJ whole genome shotgun (WGS) entry which is preliminary data.</text>
</comment>
<reference evidence="4 5" key="1">
    <citation type="submission" date="2019-06" db="EMBL/GenBank/DDBJ databases">
        <title>YIM 131921 draft genome.</title>
        <authorList>
            <person name="Jiang L."/>
        </authorList>
    </citation>
    <scope>NUCLEOTIDE SEQUENCE [LARGE SCALE GENOMIC DNA]</scope>
    <source>
        <strain evidence="4 5">YIM 131921</strain>
    </source>
</reference>
<dbReference type="Proteomes" id="UP000305887">
    <property type="component" value="Unassembled WGS sequence"/>
</dbReference>
<evidence type="ECO:0000313" key="4">
    <source>
        <dbReference type="EMBL" id="TNC49547.1"/>
    </source>
</evidence>
<dbReference type="PROSITE" id="PS50110">
    <property type="entry name" value="RESPONSE_REGULATORY"/>
    <property type="match status" value="1"/>
</dbReference>
<evidence type="ECO:0000259" key="3">
    <source>
        <dbReference type="PROSITE" id="PS50110"/>
    </source>
</evidence>